<name>A0ABW0KL39_9BACT</name>
<evidence type="ECO:0000256" key="4">
    <source>
        <dbReference type="ARBA" id="ARBA00022679"/>
    </source>
</evidence>
<dbReference type="InterPro" id="IPR029044">
    <property type="entry name" value="Nucleotide-diphossugar_trans"/>
</dbReference>
<evidence type="ECO:0000256" key="3">
    <source>
        <dbReference type="ARBA" id="ARBA00022676"/>
    </source>
</evidence>
<evidence type="ECO:0000259" key="6">
    <source>
        <dbReference type="Pfam" id="PF00535"/>
    </source>
</evidence>
<organism evidence="7 8">
    <name type="scientific">Prosthecobacter fluviatilis</name>
    <dbReference type="NCBI Taxonomy" id="445931"/>
    <lineage>
        <taxon>Bacteria</taxon>
        <taxon>Pseudomonadati</taxon>
        <taxon>Verrucomicrobiota</taxon>
        <taxon>Verrucomicrobiia</taxon>
        <taxon>Verrucomicrobiales</taxon>
        <taxon>Verrucomicrobiaceae</taxon>
        <taxon>Prosthecobacter</taxon>
    </lineage>
</organism>
<dbReference type="CDD" id="cd00761">
    <property type="entry name" value="Glyco_tranf_GTA_type"/>
    <property type="match status" value="1"/>
</dbReference>
<gene>
    <name evidence="7" type="ORF">ACFQDI_01055</name>
</gene>
<reference evidence="8" key="1">
    <citation type="journal article" date="2019" name="Int. J. Syst. Evol. Microbiol.">
        <title>The Global Catalogue of Microorganisms (GCM) 10K type strain sequencing project: providing services to taxonomists for standard genome sequencing and annotation.</title>
        <authorList>
            <consortium name="The Broad Institute Genomics Platform"/>
            <consortium name="The Broad Institute Genome Sequencing Center for Infectious Disease"/>
            <person name="Wu L."/>
            <person name="Ma J."/>
        </authorList>
    </citation>
    <scope>NUCLEOTIDE SEQUENCE [LARGE SCALE GENOMIC DNA]</scope>
    <source>
        <strain evidence="8">CGMCC 4.1469</strain>
    </source>
</reference>
<sequence>MSDPLISIVMRSFNEAWALKETLPALLSQNWQNRELIVIDSGSTDGSQELIRAANPAHFIQITPQEYNPSRVMNHGMRLAAGERVIFLNADATPQNDRWLRPLADTLADTRVAACFGRQIPRPDCQAVFACDYDRCFGMERESAKWEHFFSMVSSGLRKDVWHLRGFREDLQYAEDDEYTRWCLAQGYKVSYVQESVVMHSHNYTPQQSWKRSFGDARAIGKAWSQKPDVFSWPRTVLLGWLSDVRHDMGWCLKHGRFHEMAHAMRIRWEQRRGRLAGFRQGWREQQEAAP</sequence>
<dbReference type="PANTHER" id="PTHR43646:SF2">
    <property type="entry name" value="GLYCOSYLTRANSFERASE 2-LIKE DOMAIN-CONTAINING PROTEIN"/>
    <property type="match status" value="1"/>
</dbReference>
<dbReference type="PANTHER" id="PTHR43646">
    <property type="entry name" value="GLYCOSYLTRANSFERASE"/>
    <property type="match status" value="1"/>
</dbReference>
<protein>
    <submittedName>
        <fullName evidence="7">Glycosyltransferase family 2 protein</fullName>
    </submittedName>
</protein>
<evidence type="ECO:0000256" key="2">
    <source>
        <dbReference type="ARBA" id="ARBA00022475"/>
    </source>
</evidence>
<dbReference type="SUPFAM" id="SSF53448">
    <property type="entry name" value="Nucleotide-diphospho-sugar transferases"/>
    <property type="match status" value="1"/>
</dbReference>
<dbReference type="Proteomes" id="UP001596052">
    <property type="component" value="Unassembled WGS sequence"/>
</dbReference>
<evidence type="ECO:0000256" key="1">
    <source>
        <dbReference type="ARBA" id="ARBA00004236"/>
    </source>
</evidence>
<evidence type="ECO:0000313" key="8">
    <source>
        <dbReference type="Proteomes" id="UP001596052"/>
    </source>
</evidence>
<keyword evidence="8" id="KW-1185">Reference proteome</keyword>
<dbReference type="Gene3D" id="3.90.550.10">
    <property type="entry name" value="Spore Coat Polysaccharide Biosynthesis Protein SpsA, Chain A"/>
    <property type="match status" value="1"/>
</dbReference>
<comment type="subcellular location">
    <subcellularLocation>
        <location evidence="1">Cell membrane</location>
    </subcellularLocation>
</comment>
<keyword evidence="2" id="KW-1003">Cell membrane</keyword>
<dbReference type="Pfam" id="PF00535">
    <property type="entry name" value="Glycos_transf_2"/>
    <property type="match status" value="1"/>
</dbReference>
<dbReference type="RefSeq" id="WP_377162491.1">
    <property type="nucleotide sequence ID" value="NZ_JBHSMQ010000001.1"/>
</dbReference>
<dbReference type="InterPro" id="IPR001173">
    <property type="entry name" value="Glyco_trans_2-like"/>
</dbReference>
<comment type="caution">
    <text evidence="7">The sequence shown here is derived from an EMBL/GenBank/DDBJ whole genome shotgun (WGS) entry which is preliminary data.</text>
</comment>
<dbReference type="EMBL" id="JBHSMQ010000001">
    <property type="protein sequence ID" value="MFC5453426.1"/>
    <property type="molecule type" value="Genomic_DNA"/>
</dbReference>
<proteinExistence type="predicted"/>
<keyword evidence="4" id="KW-0808">Transferase</keyword>
<evidence type="ECO:0000256" key="5">
    <source>
        <dbReference type="ARBA" id="ARBA00023136"/>
    </source>
</evidence>
<accession>A0ABW0KL39</accession>
<feature type="domain" description="Glycosyltransferase 2-like" evidence="6">
    <location>
        <begin position="7"/>
        <end position="120"/>
    </location>
</feature>
<evidence type="ECO:0000313" key="7">
    <source>
        <dbReference type="EMBL" id="MFC5453426.1"/>
    </source>
</evidence>
<keyword evidence="3" id="KW-0328">Glycosyltransferase</keyword>
<keyword evidence="5" id="KW-0472">Membrane</keyword>